<protein>
    <recommendedName>
        <fullName evidence="3 8">Dihydrofolate reductase</fullName>
        <ecNumber evidence="3 8">1.5.1.3</ecNumber>
    </recommendedName>
</protein>
<dbReference type="InterPro" id="IPR012259">
    <property type="entry name" value="DHFR"/>
</dbReference>
<evidence type="ECO:0000256" key="3">
    <source>
        <dbReference type="ARBA" id="ARBA00012856"/>
    </source>
</evidence>
<keyword evidence="5 8" id="KW-0521">NADP</keyword>
<keyword evidence="6 8" id="KW-0560">Oxidoreductase</keyword>
<dbReference type="PANTHER" id="PTHR48069:SF3">
    <property type="entry name" value="DIHYDROFOLATE REDUCTASE"/>
    <property type="match status" value="1"/>
</dbReference>
<evidence type="ECO:0000256" key="9">
    <source>
        <dbReference type="RuleBase" id="RU004474"/>
    </source>
</evidence>
<evidence type="ECO:0000313" key="12">
    <source>
        <dbReference type="Proteomes" id="UP001597511"/>
    </source>
</evidence>
<evidence type="ECO:0000256" key="4">
    <source>
        <dbReference type="ARBA" id="ARBA00022563"/>
    </source>
</evidence>
<dbReference type="Pfam" id="PF00186">
    <property type="entry name" value="DHFR_1"/>
    <property type="match status" value="1"/>
</dbReference>
<evidence type="ECO:0000256" key="8">
    <source>
        <dbReference type="PIRNR" id="PIRNR000194"/>
    </source>
</evidence>
<comment type="similarity">
    <text evidence="2 8 9">Belongs to the dihydrofolate reductase family.</text>
</comment>
<name>A0ABW6A4S8_9BACT</name>
<reference evidence="12" key="1">
    <citation type="journal article" date="2019" name="Int. J. Syst. Evol. Microbiol.">
        <title>The Global Catalogue of Microorganisms (GCM) 10K type strain sequencing project: providing services to taxonomists for standard genome sequencing and annotation.</title>
        <authorList>
            <consortium name="The Broad Institute Genomics Platform"/>
            <consortium name="The Broad Institute Genome Sequencing Center for Infectious Disease"/>
            <person name="Wu L."/>
            <person name="Ma J."/>
        </authorList>
    </citation>
    <scope>NUCLEOTIDE SEQUENCE [LARGE SCALE GENOMIC DNA]</scope>
    <source>
        <strain evidence="12">KCTC 23299</strain>
    </source>
</reference>
<accession>A0ABW6A4S8</accession>
<sequence length="164" mass="18626">MIISLVVAASNNNAIGKDGKMPWHLPNDLKHFKNVTWGLPVVMGRKTFDSLGKPLPGRKNIVISRNGGWKHDNAVGVKSIEDAMFLAKQMDVKELMVIGGGEIYKLLFEKAKRIYLTRVDAEFEADTFFPAVDDTVWKLVSNDTYKADEKNNYDHAFQVWERIK</sequence>
<comment type="caution">
    <text evidence="11">The sequence shown here is derived from an EMBL/GenBank/DDBJ whole genome shotgun (WGS) entry which is preliminary data.</text>
</comment>
<proteinExistence type="inferred from homology"/>
<gene>
    <name evidence="11" type="ORF">ACFS6H_07740</name>
</gene>
<feature type="domain" description="DHFR" evidence="10">
    <location>
        <begin position="2"/>
        <end position="162"/>
    </location>
</feature>
<dbReference type="PROSITE" id="PS00075">
    <property type="entry name" value="DHFR_1"/>
    <property type="match status" value="1"/>
</dbReference>
<dbReference type="PANTHER" id="PTHR48069">
    <property type="entry name" value="DIHYDROFOLATE REDUCTASE"/>
    <property type="match status" value="1"/>
</dbReference>
<dbReference type="PIRSF" id="PIRSF000194">
    <property type="entry name" value="DHFR"/>
    <property type="match status" value="1"/>
</dbReference>
<comment type="catalytic activity">
    <reaction evidence="8">
        <text>(6S)-5,6,7,8-tetrahydrofolate + NADP(+) = 7,8-dihydrofolate + NADPH + H(+)</text>
        <dbReference type="Rhea" id="RHEA:15009"/>
        <dbReference type="ChEBI" id="CHEBI:15378"/>
        <dbReference type="ChEBI" id="CHEBI:57451"/>
        <dbReference type="ChEBI" id="CHEBI:57453"/>
        <dbReference type="ChEBI" id="CHEBI:57783"/>
        <dbReference type="ChEBI" id="CHEBI:58349"/>
        <dbReference type="EC" id="1.5.1.3"/>
    </reaction>
</comment>
<comment type="function">
    <text evidence="7 8">Key enzyme in folate metabolism. Catalyzes an essential reaction for de novo glycine and purine synthesis, and for DNA precursor synthesis.</text>
</comment>
<comment type="pathway">
    <text evidence="1 8">Cofactor biosynthesis; tetrahydrofolate biosynthesis; 5,6,7,8-tetrahydrofolate from 7,8-dihydrofolate: step 1/1.</text>
</comment>
<dbReference type="InterPro" id="IPR024072">
    <property type="entry name" value="DHFR-like_dom_sf"/>
</dbReference>
<dbReference type="Gene3D" id="3.40.430.10">
    <property type="entry name" value="Dihydrofolate Reductase, subunit A"/>
    <property type="match status" value="1"/>
</dbReference>
<dbReference type="PRINTS" id="PR00070">
    <property type="entry name" value="DHFR"/>
</dbReference>
<dbReference type="InterPro" id="IPR001796">
    <property type="entry name" value="DHFR_dom"/>
</dbReference>
<keyword evidence="12" id="KW-1185">Reference proteome</keyword>
<organism evidence="11 12">
    <name type="scientific">Terrimonas rubra</name>
    <dbReference type="NCBI Taxonomy" id="1035890"/>
    <lineage>
        <taxon>Bacteria</taxon>
        <taxon>Pseudomonadati</taxon>
        <taxon>Bacteroidota</taxon>
        <taxon>Chitinophagia</taxon>
        <taxon>Chitinophagales</taxon>
        <taxon>Chitinophagaceae</taxon>
        <taxon>Terrimonas</taxon>
    </lineage>
</organism>
<evidence type="ECO:0000256" key="1">
    <source>
        <dbReference type="ARBA" id="ARBA00004903"/>
    </source>
</evidence>
<dbReference type="SUPFAM" id="SSF53597">
    <property type="entry name" value="Dihydrofolate reductase-like"/>
    <property type="match status" value="1"/>
</dbReference>
<dbReference type="PROSITE" id="PS51330">
    <property type="entry name" value="DHFR_2"/>
    <property type="match status" value="1"/>
</dbReference>
<evidence type="ECO:0000259" key="10">
    <source>
        <dbReference type="PROSITE" id="PS51330"/>
    </source>
</evidence>
<dbReference type="EMBL" id="JBHUOZ010000001">
    <property type="protein sequence ID" value="MFD2919591.1"/>
    <property type="molecule type" value="Genomic_DNA"/>
</dbReference>
<evidence type="ECO:0000256" key="5">
    <source>
        <dbReference type="ARBA" id="ARBA00022857"/>
    </source>
</evidence>
<dbReference type="GO" id="GO:0004146">
    <property type="term" value="F:dihydrofolate reductase activity"/>
    <property type="evidence" value="ECO:0007669"/>
    <property type="project" value="UniProtKB-EC"/>
</dbReference>
<dbReference type="InterPro" id="IPR017925">
    <property type="entry name" value="DHFR_CS"/>
</dbReference>
<dbReference type="EC" id="1.5.1.3" evidence="3 8"/>
<dbReference type="RefSeq" id="WP_386096931.1">
    <property type="nucleotide sequence ID" value="NZ_JBHUOZ010000001.1"/>
</dbReference>
<evidence type="ECO:0000256" key="6">
    <source>
        <dbReference type="ARBA" id="ARBA00023002"/>
    </source>
</evidence>
<evidence type="ECO:0000313" key="11">
    <source>
        <dbReference type="EMBL" id="MFD2919591.1"/>
    </source>
</evidence>
<dbReference type="CDD" id="cd00209">
    <property type="entry name" value="DHFR"/>
    <property type="match status" value="1"/>
</dbReference>
<keyword evidence="4 8" id="KW-0554">One-carbon metabolism</keyword>
<dbReference type="Proteomes" id="UP001597511">
    <property type="component" value="Unassembled WGS sequence"/>
</dbReference>
<evidence type="ECO:0000256" key="7">
    <source>
        <dbReference type="ARBA" id="ARBA00025067"/>
    </source>
</evidence>
<evidence type="ECO:0000256" key="2">
    <source>
        <dbReference type="ARBA" id="ARBA00009539"/>
    </source>
</evidence>